<proteinExistence type="predicted"/>
<organism evidence="3 4">
    <name type="scientific">Sphaeroforma arctica JP610</name>
    <dbReference type="NCBI Taxonomy" id="667725"/>
    <lineage>
        <taxon>Eukaryota</taxon>
        <taxon>Ichthyosporea</taxon>
        <taxon>Ichthyophonida</taxon>
        <taxon>Sphaeroforma</taxon>
    </lineage>
</organism>
<feature type="domain" description="Protein kinase" evidence="2">
    <location>
        <begin position="1"/>
        <end position="223"/>
    </location>
</feature>
<dbReference type="Pfam" id="PF00069">
    <property type="entry name" value="Pkinase"/>
    <property type="match status" value="1"/>
</dbReference>
<name>A0A0L0FKY8_9EUKA</name>
<evidence type="ECO:0000256" key="1">
    <source>
        <dbReference type="ARBA" id="ARBA00022741"/>
    </source>
</evidence>
<dbReference type="RefSeq" id="XP_014150575.1">
    <property type="nucleotide sequence ID" value="XM_014295100.1"/>
</dbReference>
<dbReference type="PROSITE" id="PS00108">
    <property type="entry name" value="PROTEIN_KINASE_ST"/>
    <property type="match status" value="1"/>
</dbReference>
<keyword evidence="3" id="KW-0808">Transferase</keyword>
<keyword evidence="1" id="KW-0547">Nucleotide-binding</keyword>
<dbReference type="AlphaFoldDB" id="A0A0L0FKY8"/>
<dbReference type="GO" id="GO:0035612">
    <property type="term" value="F:AP-2 adaptor complex binding"/>
    <property type="evidence" value="ECO:0007669"/>
    <property type="project" value="TreeGrafter"/>
</dbReference>
<dbReference type="GO" id="GO:2000369">
    <property type="term" value="P:regulation of clathrin-dependent endocytosis"/>
    <property type="evidence" value="ECO:0007669"/>
    <property type="project" value="TreeGrafter"/>
</dbReference>
<dbReference type="GO" id="GO:0004674">
    <property type="term" value="F:protein serine/threonine kinase activity"/>
    <property type="evidence" value="ECO:0007669"/>
    <property type="project" value="TreeGrafter"/>
</dbReference>
<sequence length="357" mass="39850">QKLGSQHEGFVKLIGSEVLNNRESGHSNAEVLIIMELCPGSLIHIMNDRREGFEPHDVVRIFHALTASVRFLHEQNPPIIHRDLKVENILVDKNGNVKLCDFGSATTKILSPKSAAEIAMAEEEIQLNTTPQYRAPEMWDFYEYGSVDYKSDIWSLGCALYKICYYRTPFDDGSKMVICNAELKLPPAVGSNVVFHDMMRAILKKDPKQRPNAGQILEMLTQISNKLGPKPRGPDALALPQEEMPISGSIGTDEVKDRVMGAFRSVKNKVEDAVAGSGLTNPASNKGVEIEGDFNYTYITPRIMGMRVPNFKAVKSFEAVQLWRVALSRGVYQYMYNDLSTVFLQQLTPLLAVLQSG</sequence>
<dbReference type="InterPro" id="IPR000719">
    <property type="entry name" value="Prot_kinase_dom"/>
</dbReference>
<keyword evidence="4" id="KW-1185">Reference proteome</keyword>
<dbReference type="InterPro" id="IPR008271">
    <property type="entry name" value="Ser/Thr_kinase_AS"/>
</dbReference>
<dbReference type="Proteomes" id="UP000054560">
    <property type="component" value="Unassembled WGS sequence"/>
</dbReference>
<dbReference type="PANTHER" id="PTHR22967">
    <property type="entry name" value="SERINE/THREONINE PROTEIN KINASE"/>
    <property type="match status" value="1"/>
</dbReference>
<gene>
    <name evidence="3" type="ORF">SARC_10838</name>
</gene>
<dbReference type="GO" id="GO:0005524">
    <property type="term" value="F:ATP binding"/>
    <property type="evidence" value="ECO:0007669"/>
    <property type="project" value="InterPro"/>
</dbReference>
<dbReference type="eggNOG" id="KOG1989">
    <property type="taxonomic scope" value="Eukaryota"/>
</dbReference>
<dbReference type="GO" id="GO:0045747">
    <property type="term" value="P:positive regulation of Notch signaling pathway"/>
    <property type="evidence" value="ECO:0007669"/>
    <property type="project" value="TreeGrafter"/>
</dbReference>
<evidence type="ECO:0000259" key="2">
    <source>
        <dbReference type="PROSITE" id="PS50011"/>
    </source>
</evidence>
<dbReference type="SMART" id="SM00220">
    <property type="entry name" value="S_TKc"/>
    <property type="match status" value="1"/>
</dbReference>
<dbReference type="EMBL" id="KQ243006">
    <property type="protein sequence ID" value="KNC76673.1"/>
    <property type="molecule type" value="Genomic_DNA"/>
</dbReference>
<feature type="non-terminal residue" evidence="3">
    <location>
        <position position="1"/>
    </location>
</feature>
<protein>
    <submittedName>
        <fullName evidence="3">NAK protein kinase</fullName>
    </submittedName>
</protein>
<evidence type="ECO:0000313" key="4">
    <source>
        <dbReference type="Proteomes" id="UP000054560"/>
    </source>
</evidence>
<dbReference type="InterPro" id="IPR011009">
    <property type="entry name" value="Kinase-like_dom_sf"/>
</dbReference>
<dbReference type="OrthoDB" id="1717591at2759"/>
<keyword evidence="3" id="KW-0418">Kinase</keyword>
<reference evidence="3 4" key="1">
    <citation type="submission" date="2011-02" db="EMBL/GenBank/DDBJ databases">
        <title>The Genome Sequence of Sphaeroforma arctica JP610.</title>
        <authorList>
            <consortium name="The Broad Institute Genome Sequencing Platform"/>
            <person name="Russ C."/>
            <person name="Cuomo C."/>
            <person name="Young S.K."/>
            <person name="Zeng Q."/>
            <person name="Gargeya S."/>
            <person name="Alvarado L."/>
            <person name="Berlin A."/>
            <person name="Chapman S.B."/>
            <person name="Chen Z."/>
            <person name="Freedman E."/>
            <person name="Gellesch M."/>
            <person name="Goldberg J."/>
            <person name="Griggs A."/>
            <person name="Gujja S."/>
            <person name="Heilman E."/>
            <person name="Heiman D."/>
            <person name="Howarth C."/>
            <person name="Mehta T."/>
            <person name="Neiman D."/>
            <person name="Pearson M."/>
            <person name="Roberts A."/>
            <person name="Saif S."/>
            <person name="Shea T."/>
            <person name="Shenoy N."/>
            <person name="Sisk P."/>
            <person name="Stolte C."/>
            <person name="Sykes S."/>
            <person name="White J."/>
            <person name="Yandava C."/>
            <person name="Burger G."/>
            <person name="Gray M.W."/>
            <person name="Holland P.W.H."/>
            <person name="King N."/>
            <person name="Lang F.B.F."/>
            <person name="Roger A.J."/>
            <person name="Ruiz-Trillo I."/>
            <person name="Haas B."/>
            <person name="Nusbaum C."/>
            <person name="Birren B."/>
        </authorList>
    </citation>
    <scope>NUCLEOTIDE SEQUENCE [LARGE SCALE GENOMIC DNA]</scope>
    <source>
        <strain evidence="3 4">JP610</strain>
    </source>
</reference>
<dbReference type="PANTHER" id="PTHR22967:SF105">
    <property type="entry name" value="CYCLIN-G-ASSOCIATED KINASE"/>
    <property type="match status" value="1"/>
</dbReference>
<dbReference type="GO" id="GO:0005737">
    <property type="term" value="C:cytoplasm"/>
    <property type="evidence" value="ECO:0007669"/>
    <property type="project" value="TreeGrafter"/>
</dbReference>
<dbReference type="PROSITE" id="PS50011">
    <property type="entry name" value="PROTEIN_KINASE_DOM"/>
    <property type="match status" value="1"/>
</dbReference>
<dbReference type="STRING" id="667725.A0A0L0FKY8"/>
<dbReference type="Gene3D" id="1.10.510.10">
    <property type="entry name" value="Transferase(Phosphotransferase) domain 1"/>
    <property type="match status" value="1"/>
</dbReference>
<accession>A0A0L0FKY8</accession>
<evidence type="ECO:0000313" key="3">
    <source>
        <dbReference type="EMBL" id="KNC76673.1"/>
    </source>
</evidence>
<dbReference type="GeneID" id="25911342"/>
<dbReference type="SUPFAM" id="SSF56112">
    <property type="entry name" value="Protein kinase-like (PK-like)"/>
    <property type="match status" value="1"/>
</dbReference>